<keyword evidence="4 5" id="KW-0472">Membrane</keyword>
<dbReference type="Gene3D" id="1.20.1560.10">
    <property type="entry name" value="ABC transporter type 1, transmembrane domain"/>
    <property type="match status" value="1"/>
</dbReference>
<comment type="subcellular location">
    <subcellularLocation>
        <location evidence="1">Membrane</location>
        <topology evidence="1">Multi-pass membrane protein</topology>
    </subcellularLocation>
</comment>
<reference evidence="6" key="1">
    <citation type="journal article" date="2020" name="Comp. Biochem. Physiol. Part D Genomics Proteomics">
        <title>The genome of the marine monogonont rotifer Brachionus rotundiformis and insight into species-specific detoxification components in Brachionus spp.</title>
        <authorList>
            <person name="Kang H.M."/>
            <person name="Kim M.S."/>
            <person name="Choi B.S."/>
            <person name="Kim D.H."/>
            <person name="Kim H.J."/>
            <person name="Hwang U.K."/>
            <person name="Hagiwara A."/>
            <person name="Lee J.S."/>
        </authorList>
    </citation>
    <scope>NUCLEOTIDE SEQUENCE</scope>
</reference>
<evidence type="ECO:0000256" key="2">
    <source>
        <dbReference type="ARBA" id="ARBA00022692"/>
    </source>
</evidence>
<dbReference type="SUPFAM" id="SSF90123">
    <property type="entry name" value="ABC transporter transmembrane region"/>
    <property type="match status" value="1"/>
</dbReference>
<keyword evidence="6" id="KW-0547">Nucleotide-binding</keyword>
<dbReference type="GO" id="GO:0090374">
    <property type="term" value="P:oligopeptide export from mitochondrion"/>
    <property type="evidence" value="ECO:0007669"/>
    <property type="project" value="TreeGrafter"/>
</dbReference>
<evidence type="ECO:0000256" key="5">
    <source>
        <dbReference type="SAM" id="Phobius"/>
    </source>
</evidence>
<dbReference type="AlphaFoldDB" id="A0A7H9SQ95"/>
<proteinExistence type="evidence at transcript level"/>
<keyword evidence="6" id="KW-0067">ATP-binding</keyword>
<dbReference type="InterPro" id="IPR036640">
    <property type="entry name" value="ABC1_TM_sf"/>
</dbReference>
<dbReference type="InterPro" id="IPR039421">
    <property type="entry name" value="Type_1_exporter"/>
</dbReference>
<evidence type="ECO:0000313" key="6">
    <source>
        <dbReference type="EMBL" id="QNH67868.1"/>
    </source>
</evidence>
<keyword evidence="2 5" id="KW-0812">Transmembrane</keyword>
<feature type="transmembrane region" description="Helical" evidence="5">
    <location>
        <begin position="57"/>
        <end position="80"/>
    </location>
</feature>
<dbReference type="GO" id="GO:0015421">
    <property type="term" value="F:ABC-type oligopeptide transporter activity"/>
    <property type="evidence" value="ECO:0007669"/>
    <property type="project" value="TreeGrafter"/>
</dbReference>
<accession>A0A7H9SQ95</accession>
<sequence>MFFKKKKNKTDEKPKEKESEKSFFEKIKSKFSKKNKENEKKISFFKLLSFSDWIDKLIMVIGFAAALGAAAVYPLMFLLYGEVAKTLVNYGRDNTSYASTTISLYSNNTSFIFTSTSSTINETDKCSVKPQRQQDYDNKISEIVNYYVLLGFITLFFEYLAHVSWNSASERQIKKMRFMKP</sequence>
<feature type="transmembrane region" description="Helical" evidence="5">
    <location>
        <begin position="146"/>
        <end position="168"/>
    </location>
</feature>
<dbReference type="GO" id="GO:0005524">
    <property type="term" value="F:ATP binding"/>
    <property type="evidence" value="ECO:0007669"/>
    <property type="project" value="UniProtKB-KW"/>
</dbReference>
<evidence type="ECO:0000256" key="3">
    <source>
        <dbReference type="ARBA" id="ARBA00022989"/>
    </source>
</evidence>
<evidence type="ECO:0000256" key="1">
    <source>
        <dbReference type="ARBA" id="ARBA00004141"/>
    </source>
</evidence>
<keyword evidence="3 5" id="KW-1133">Transmembrane helix</keyword>
<dbReference type="GO" id="GO:0005743">
    <property type="term" value="C:mitochondrial inner membrane"/>
    <property type="evidence" value="ECO:0007669"/>
    <property type="project" value="TreeGrafter"/>
</dbReference>
<reference evidence="6" key="2">
    <citation type="submission" date="2020-05" db="EMBL/GenBank/DDBJ databases">
        <authorList>
            <person name="Kang H.-M."/>
            <person name="Kim M.-S."/>
            <person name="Lee J.-S."/>
        </authorList>
    </citation>
    <scope>NUCLEOTIDE SEQUENCE</scope>
</reference>
<protein>
    <submittedName>
        <fullName evidence="6">ATP-binding cassette transporter subfamily B member 1-like protein X1</fullName>
    </submittedName>
</protein>
<dbReference type="EMBL" id="MT524813">
    <property type="protein sequence ID" value="QNH67868.1"/>
    <property type="molecule type" value="mRNA"/>
</dbReference>
<dbReference type="PANTHER" id="PTHR43394:SF24">
    <property type="entry name" value="BILE SALT EXPORT PUMP"/>
    <property type="match status" value="1"/>
</dbReference>
<name>A0A7H9SQ95_9BILA</name>
<organism evidence="6">
    <name type="scientific">Brachionus rotundiformis</name>
    <dbReference type="NCBI Taxonomy" id="96890"/>
    <lineage>
        <taxon>Eukaryota</taxon>
        <taxon>Metazoa</taxon>
        <taxon>Spiralia</taxon>
        <taxon>Gnathifera</taxon>
        <taxon>Rotifera</taxon>
        <taxon>Eurotatoria</taxon>
        <taxon>Monogononta</taxon>
        <taxon>Pseudotrocha</taxon>
        <taxon>Ploima</taxon>
        <taxon>Brachionidae</taxon>
        <taxon>Brachionus</taxon>
    </lineage>
</organism>
<dbReference type="PANTHER" id="PTHR43394">
    <property type="entry name" value="ATP-DEPENDENT PERMEASE MDL1, MITOCHONDRIAL"/>
    <property type="match status" value="1"/>
</dbReference>
<evidence type="ECO:0000256" key="4">
    <source>
        <dbReference type="ARBA" id="ARBA00023136"/>
    </source>
</evidence>